<dbReference type="AlphaFoldDB" id="A7EDL5"/>
<reference evidence="2" key="1">
    <citation type="journal article" date="2011" name="PLoS Genet.">
        <title>Genomic analysis of the necrotrophic fungal pathogens Sclerotinia sclerotiorum and Botrytis cinerea.</title>
        <authorList>
            <person name="Amselem J."/>
            <person name="Cuomo C.A."/>
            <person name="van Kan J.A."/>
            <person name="Viaud M."/>
            <person name="Benito E.P."/>
            <person name="Couloux A."/>
            <person name="Coutinho P.M."/>
            <person name="de Vries R.P."/>
            <person name="Dyer P.S."/>
            <person name="Fillinger S."/>
            <person name="Fournier E."/>
            <person name="Gout L."/>
            <person name="Hahn M."/>
            <person name="Kohn L."/>
            <person name="Lapalu N."/>
            <person name="Plummer K.M."/>
            <person name="Pradier J.M."/>
            <person name="Quevillon E."/>
            <person name="Sharon A."/>
            <person name="Simon A."/>
            <person name="ten Have A."/>
            <person name="Tudzynski B."/>
            <person name="Tudzynski P."/>
            <person name="Wincker P."/>
            <person name="Andrew M."/>
            <person name="Anthouard V."/>
            <person name="Beever R.E."/>
            <person name="Beffa R."/>
            <person name="Benoit I."/>
            <person name="Bouzid O."/>
            <person name="Brault B."/>
            <person name="Chen Z."/>
            <person name="Choquer M."/>
            <person name="Collemare J."/>
            <person name="Cotton P."/>
            <person name="Danchin E.G."/>
            <person name="Da Silva C."/>
            <person name="Gautier A."/>
            <person name="Giraud C."/>
            <person name="Giraud T."/>
            <person name="Gonzalez C."/>
            <person name="Grossetete S."/>
            <person name="Guldener U."/>
            <person name="Henrissat B."/>
            <person name="Howlett B.J."/>
            <person name="Kodira C."/>
            <person name="Kretschmer M."/>
            <person name="Lappartient A."/>
            <person name="Leroch M."/>
            <person name="Levis C."/>
            <person name="Mauceli E."/>
            <person name="Neuveglise C."/>
            <person name="Oeser B."/>
            <person name="Pearson M."/>
            <person name="Poulain J."/>
            <person name="Poussereau N."/>
            <person name="Quesneville H."/>
            <person name="Rascle C."/>
            <person name="Schumacher J."/>
            <person name="Segurens B."/>
            <person name="Sexton A."/>
            <person name="Silva E."/>
            <person name="Sirven C."/>
            <person name="Soanes D.M."/>
            <person name="Talbot N.J."/>
            <person name="Templeton M."/>
            <person name="Yandava C."/>
            <person name="Yarden O."/>
            <person name="Zeng Q."/>
            <person name="Rollins J.A."/>
            <person name="Lebrun M.H."/>
            <person name="Dickman M."/>
        </authorList>
    </citation>
    <scope>NUCLEOTIDE SEQUENCE [LARGE SCALE GENOMIC DNA]</scope>
    <source>
        <strain evidence="2">ATCC 18683 / 1980 / Ss-1</strain>
    </source>
</reference>
<sequence length="156" mass="17556">MSAYTISIALNDSILATWTLKRELKNTGAQPPLKVCAYAGVESSHSLTTGQCEPSERYMANDDLCNLCLEALTIDDEAAGGSVWEHSNGVITLNLSGFALDNRWLVSSNVVIRDLDSRHLVDKMKKLRFSSILEPDLKRHENGWEWQDTYYDQTME</sequence>
<dbReference type="InParanoid" id="A7EDL5"/>
<name>A7EDL5_SCLS1</name>
<gene>
    <name evidence="1" type="ORF">SS1G_03405</name>
</gene>
<dbReference type="KEGG" id="ssl:SS1G_03405"/>
<dbReference type="GeneID" id="5491950"/>
<dbReference type="Proteomes" id="UP000001312">
    <property type="component" value="Unassembled WGS sequence"/>
</dbReference>
<accession>A7EDL5</accession>
<dbReference type="EMBL" id="CH476624">
    <property type="protein sequence ID" value="EDO00931.1"/>
    <property type="molecule type" value="Genomic_DNA"/>
</dbReference>
<keyword evidence="2" id="KW-1185">Reference proteome</keyword>
<dbReference type="RefSeq" id="XP_001595316.1">
    <property type="nucleotide sequence ID" value="XM_001595266.1"/>
</dbReference>
<evidence type="ECO:0000313" key="2">
    <source>
        <dbReference type="Proteomes" id="UP000001312"/>
    </source>
</evidence>
<proteinExistence type="predicted"/>
<dbReference type="HOGENOM" id="CLU_1687746_0_0_1"/>
<organism evidence="1 2">
    <name type="scientific">Sclerotinia sclerotiorum (strain ATCC 18683 / 1980 / Ss-1)</name>
    <name type="common">White mold</name>
    <name type="synonym">Whetzelinia sclerotiorum</name>
    <dbReference type="NCBI Taxonomy" id="665079"/>
    <lineage>
        <taxon>Eukaryota</taxon>
        <taxon>Fungi</taxon>
        <taxon>Dikarya</taxon>
        <taxon>Ascomycota</taxon>
        <taxon>Pezizomycotina</taxon>
        <taxon>Leotiomycetes</taxon>
        <taxon>Helotiales</taxon>
        <taxon>Sclerotiniaceae</taxon>
        <taxon>Sclerotinia</taxon>
    </lineage>
</organism>
<protein>
    <submittedName>
        <fullName evidence="1">Uncharacterized protein</fullName>
    </submittedName>
</protein>
<evidence type="ECO:0000313" key="1">
    <source>
        <dbReference type="EMBL" id="EDO00931.1"/>
    </source>
</evidence>